<feature type="transmembrane region" description="Helical" evidence="3">
    <location>
        <begin position="140"/>
        <end position="162"/>
    </location>
</feature>
<proteinExistence type="inferred from homology"/>
<keyword evidence="5" id="KW-1185">Reference proteome</keyword>
<feature type="transmembrane region" description="Helical" evidence="3">
    <location>
        <begin position="30"/>
        <end position="51"/>
    </location>
</feature>
<evidence type="ECO:0000313" key="5">
    <source>
        <dbReference type="Proteomes" id="UP000547058"/>
    </source>
</evidence>
<dbReference type="InterPro" id="IPR006135">
    <property type="entry name" value="T3SS_substrate_exporter"/>
</dbReference>
<dbReference type="EMBL" id="JACGXS010000004">
    <property type="protein sequence ID" value="MBA8682063.1"/>
    <property type="molecule type" value="Genomic_DNA"/>
</dbReference>
<feature type="compositionally biased region" description="Basic and acidic residues" evidence="2">
    <location>
        <begin position="1"/>
        <end position="11"/>
    </location>
</feature>
<comment type="caution">
    <text evidence="4">The sequence shown here is derived from an EMBL/GenBank/DDBJ whole genome shotgun (WGS) entry which is preliminary data.</text>
</comment>
<dbReference type="PANTHER" id="PTHR30531:SF14">
    <property type="entry name" value="SURFACE PRESENTATION OF ANTIGENS PROTEIN SPAS"/>
    <property type="match status" value="1"/>
</dbReference>
<protein>
    <submittedName>
        <fullName evidence="4">EscU/YscU/HrcU family type III secretion system export apparatus switch protein</fullName>
    </submittedName>
</protein>
<feature type="region of interest" description="Disordered" evidence="2">
    <location>
        <begin position="1"/>
        <end position="21"/>
    </location>
</feature>
<sequence length="359" mass="39625">MSSAEKTEKPTPQRLRKEARKGKSFSSRDLLAAAVLWIGMLMLVSSTRLQPVMDLYVDTVRGGFLMPPETAAWLALKALLWAIAPVLLASIACVALVSLAMSRAIMANEAVKLDFNRLNPVTGFKNLFSLKVVKDLARSVLYVLAAALFAWGAWNAWAHLVFRQVHAPDGQLVAIWLRLGGYVGAGLLLALAPVYLLSGWLDHRLFIREMKMEKREVKREHKENESPPELKKRRAEIAEELSAQVQADTLGSSLILANPTHIAIGIFLPDDEVPLPFVSVHEKGRRARKVIALAEGAGIPVVRDIRLARAIHASTRRYQFVHGHDIDGVMHVVRWLRDVERAAQPPPSSDVAGSPPAAH</sequence>
<dbReference type="GO" id="GO:0005886">
    <property type="term" value="C:plasma membrane"/>
    <property type="evidence" value="ECO:0007669"/>
    <property type="project" value="TreeGrafter"/>
</dbReference>
<accession>A0A7W3FM51</accession>
<evidence type="ECO:0000256" key="2">
    <source>
        <dbReference type="SAM" id="MobiDB-lite"/>
    </source>
</evidence>
<evidence type="ECO:0000313" key="4">
    <source>
        <dbReference type="EMBL" id="MBA8682063.1"/>
    </source>
</evidence>
<feature type="transmembrane region" description="Helical" evidence="3">
    <location>
        <begin position="71"/>
        <end position="97"/>
    </location>
</feature>
<dbReference type="SUPFAM" id="SSF160544">
    <property type="entry name" value="EscU C-terminal domain-like"/>
    <property type="match status" value="1"/>
</dbReference>
<reference evidence="4 5" key="1">
    <citation type="submission" date="2020-08" db="EMBL/GenBank/DDBJ databases">
        <title>Stenotrophomonas tumulicola JCM 30961.</title>
        <authorList>
            <person name="Deng Y."/>
        </authorList>
    </citation>
    <scope>NUCLEOTIDE SEQUENCE [LARGE SCALE GENOMIC DNA]</scope>
    <source>
        <strain evidence="4 5">JCM 30961</strain>
    </source>
</reference>
<dbReference type="Gene3D" id="6.10.250.2080">
    <property type="match status" value="1"/>
</dbReference>
<dbReference type="PANTHER" id="PTHR30531">
    <property type="entry name" value="FLAGELLAR BIOSYNTHETIC PROTEIN FLHB"/>
    <property type="match status" value="1"/>
</dbReference>
<keyword evidence="3" id="KW-1133">Transmembrane helix</keyword>
<dbReference type="Gene3D" id="3.40.1690.10">
    <property type="entry name" value="secretion proteins EscU"/>
    <property type="match status" value="1"/>
</dbReference>
<dbReference type="PRINTS" id="PR00950">
    <property type="entry name" value="TYPE3IMSPROT"/>
</dbReference>
<evidence type="ECO:0000256" key="3">
    <source>
        <dbReference type="SAM" id="Phobius"/>
    </source>
</evidence>
<dbReference type="AlphaFoldDB" id="A0A7W3FM51"/>
<keyword evidence="3" id="KW-0812">Transmembrane</keyword>
<name>A0A7W3FM51_9GAMM</name>
<dbReference type="InterPro" id="IPR029025">
    <property type="entry name" value="T3SS_substrate_exporter_C"/>
</dbReference>
<evidence type="ECO:0000256" key="1">
    <source>
        <dbReference type="ARBA" id="ARBA00010690"/>
    </source>
</evidence>
<dbReference type="Proteomes" id="UP000547058">
    <property type="component" value="Unassembled WGS sequence"/>
</dbReference>
<feature type="transmembrane region" description="Helical" evidence="3">
    <location>
        <begin position="182"/>
        <end position="201"/>
    </location>
</feature>
<dbReference type="GO" id="GO:0009306">
    <property type="term" value="P:protein secretion"/>
    <property type="evidence" value="ECO:0007669"/>
    <property type="project" value="InterPro"/>
</dbReference>
<gene>
    <name evidence="4" type="ORF">H4O11_09625</name>
</gene>
<comment type="similarity">
    <text evidence="1">Belongs to the type III secretion exporter family.</text>
</comment>
<keyword evidence="3" id="KW-0472">Membrane</keyword>
<dbReference type="RefSeq" id="WP_182339203.1">
    <property type="nucleotide sequence ID" value="NZ_JACGXS010000004.1"/>
</dbReference>
<dbReference type="Pfam" id="PF01312">
    <property type="entry name" value="Bac_export_2"/>
    <property type="match status" value="1"/>
</dbReference>
<organism evidence="4 5">
    <name type="scientific">Stenotrophomonas tumulicola</name>
    <dbReference type="NCBI Taxonomy" id="1685415"/>
    <lineage>
        <taxon>Bacteria</taxon>
        <taxon>Pseudomonadati</taxon>
        <taxon>Pseudomonadota</taxon>
        <taxon>Gammaproteobacteria</taxon>
        <taxon>Lysobacterales</taxon>
        <taxon>Lysobacteraceae</taxon>
        <taxon>Stenotrophomonas</taxon>
    </lineage>
</organism>